<evidence type="ECO:0000256" key="7">
    <source>
        <dbReference type="ARBA" id="ARBA00023163"/>
    </source>
</evidence>
<dbReference type="GO" id="GO:0000981">
    <property type="term" value="F:DNA-binding transcription factor activity, RNA polymerase II-specific"/>
    <property type="evidence" value="ECO:0007669"/>
    <property type="project" value="UniProtKB-ARBA"/>
</dbReference>
<evidence type="ECO:0000256" key="1">
    <source>
        <dbReference type="ARBA" id="ARBA00004123"/>
    </source>
</evidence>
<dbReference type="Gene3D" id="3.30.160.60">
    <property type="entry name" value="Classic Zinc Finger"/>
    <property type="match status" value="5"/>
</dbReference>
<feature type="domain" description="C2H2-type" evidence="11">
    <location>
        <begin position="137"/>
        <end position="166"/>
    </location>
</feature>
<dbReference type="InterPro" id="IPR013087">
    <property type="entry name" value="Znf_C2H2_type"/>
</dbReference>
<keyword evidence="8" id="KW-0539">Nucleus</keyword>
<keyword evidence="6" id="KW-0805">Transcription regulation</keyword>
<proteinExistence type="predicted"/>
<evidence type="ECO:0000313" key="13">
    <source>
        <dbReference type="Proteomes" id="UP000054516"/>
    </source>
</evidence>
<evidence type="ECO:0000256" key="9">
    <source>
        <dbReference type="PROSITE-ProRule" id="PRU00042"/>
    </source>
</evidence>
<feature type="region of interest" description="Disordered" evidence="10">
    <location>
        <begin position="1"/>
        <end position="65"/>
    </location>
</feature>
<keyword evidence="2" id="KW-0479">Metal-binding</keyword>
<keyword evidence="4 9" id="KW-0863">Zinc-finger</keyword>
<evidence type="ECO:0000256" key="2">
    <source>
        <dbReference type="ARBA" id="ARBA00022723"/>
    </source>
</evidence>
<dbReference type="Proteomes" id="UP000054516">
    <property type="component" value="Unassembled WGS sequence"/>
</dbReference>
<dbReference type="InterPro" id="IPR036236">
    <property type="entry name" value="Znf_C2H2_sf"/>
</dbReference>
<comment type="subcellular location">
    <subcellularLocation>
        <location evidence="1">Nucleus</location>
    </subcellularLocation>
</comment>
<dbReference type="GO" id="GO:0005634">
    <property type="term" value="C:nucleus"/>
    <property type="evidence" value="ECO:0007669"/>
    <property type="project" value="UniProtKB-SubCell"/>
</dbReference>
<dbReference type="InterPro" id="IPR051061">
    <property type="entry name" value="Zinc_finger_trans_reg"/>
</dbReference>
<gene>
    <name evidence="12" type="ORF">SAMD00023353_3600530</name>
</gene>
<dbReference type="PROSITE" id="PS00028">
    <property type="entry name" value="ZINC_FINGER_C2H2_1"/>
    <property type="match status" value="5"/>
</dbReference>
<dbReference type="GO" id="GO:0000978">
    <property type="term" value="F:RNA polymerase II cis-regulatory region sequence-specific DNA binding"/>
    <property type="evidence" value="ECO:0007669"/>
    <property type="project" value="UniProtKB-ARBA"/>
</dbReference>
<feature type="domain" description="C2H2-type" evidence="11">
    <location>
        <begin position="199"/>
        <end position="235"/>
    </location>
</feature>
<feature type="domain" description="C2H2-type" evidence="11">
    <location>
        <begin position="106"/>
        <end position="136"/>
    </location>
</feature>
<dbReference type="Pfam" id="PF00096">
    <property type="entry name" value="zf-C2H2"/>
    <property type="match status" value="3"/>
</dbReference>
<evidence type="ECO:0000256" key="10">
    <source>
        <dbReference type="SAM" id="MobiDB-lite"/>
    </source>
</evidence>
<evidence type="ECO:0000259" key="11">
    <source>
        <dbReference type="PROSITE" id="PS50157"/>
    </source>
</evidence>
<evidence type="ECO:0000256" key="5">
    <source>
        <dbReference type="ARBA" id="ARBA00022833"/>
    </source>
</evidence>
<reference evidence="12" key="1">
    <citation type="submission" date="2016-03" db="EMBL/GenBank/DDBJ databases">
        <title>Draft genome sequence of Rosellinia necatrix.</title>
        <authorList>
            <person name="Kanematsu S."/>
        </authorList>
    </citation>
    <scope>NUCLEOTIDE SEQUENCE [LARGE SCALE GENOMIC DNA]</scope>
    <source>
        <strain evidence="12">W97</strain>
    </source>
</reference>
<dbReference type="OrthoDB" id="4748970at2759"/>
<keyword evidence="13" id="KW-1185">Reference proteome</keyword>
<evidence type="ECO:0000256" key="6">
    <source>
        <dbReference type="ARBA" id="ARBA00023015"/>
    </source>
</evidence>
<dbReference type="STRING" id="77044.A0A1W2TN25"/>
<dbReference type="AlphaFoldDB" id="A0A1W2TN25"/>
<protein>
    <submittedName>
        <fullName evidence="12">Putative zinc finger protein 467 protein</fullName>
    </submittedName>
</protein>
<dbReference type="PROSITE" id="PS50157">
    <property type="entry name" value="ZINC_FINGER_C2H2_2"/>
    <property type="match status" value="6"/>
</dbReference>
<dbReference type="PANTHER" id="PTHR46179">
    <property type="entry name" value="ZINC FINGER PROTEIN"/>
    <property type="match status" value="1"/>
</dbReference>
<dbReference type="SMART" id="SM00355">
    <property type="entry name" value="ZnF_C2H2"/>
    <property type="match status" value="10"/>
</dbReference>
<accession>A0A1W2TN25</accession>
<sequence>MKRAAAEAPEGLPLPKRGQINAPVLTANPEPGLELDGGDASDAESHYTENTASFPADTPLTPLSPARKWPSDLKTIKCTHPNCHKTFNRPARLAAHLRSHNNERPFVCPYPDCDKNYIEEKHLKQHIKGSHTEERNHVCPYEGCGKQFMTATRLRRHQLVHEGEERFRCRDFPPCNQSFRKHQTLQRHIRTEHHRQSAFPCNHRDDESSPVCGQGFNTAATLRRHQERDHGENRFWCDECAAQKNDQGGDDKKVGFPTLGLLQAHMKRCHVNCMFCNKSCNGREELERHIESDHHKPLEERKMVTCTWPGCTKSFTRTSNLNVHIRSAHERVRFVCGEFDLSKTEDLATWSNSQGCGQAFGLKLALENHVRYVHLRRDRPEPRVLAARPPRSTAAAAAADPTMLEQLVGVGEKSRRTIPCSFSGCHLKFTYSGELEAHIQEEHQIEKALLDSIGEPGTLPGPTMAFQDVVQGMTEWEMDYGGETFWVGAGPSTEAMNTGTGGIDDEWLRDEAEMKRLIGPDELTGLIDPSLGSSSL</sequence>
<evidence type="ECO:0000256" key="8">
    <source>
        <dbReference type="ARBA" id="ARBA00023242"/>
    </source>
</evidence>
<feature type="compositionally biased region" description="Low complexity" evidence="10">
    <location>
        <begin position="1"/>
        <end position="15"/>
    </location>
</feature>
<keyword evidence="5" id="KW-0862">Zinc</keyword>
<name>A0A1W2TN25_ROSNE</name>
<dbReference type="PANTHER" id="PTHR46179:SF13">
    <property type="entry name" value="C2H2-TYPE DOMAIN-CONTAINING PROTEIN"/>
    <property type="match status" value="1"/>
</dbReference>
<dbReference type="EMBL" id="DF977481">
    <property type="protein sequence ID" value="GAP89757.1"/>
    <property type="molecule type" value="Genomic_DNA"/>
</dbReference>
<dbReference type="GO" id="GO:0008270">
    <property type="term" value="F:zinc ion binding"/>
    <property type="evidence" value="ECO:0007669"/>
    <property type="project" value="UniProtKB-KW"/>
</dbReference>
<evidence type="ECO:0000313" key="12">
    <source>
        <dbReference type="EMBL" id="GAP89757.1"/>
    </source>
</evidence>
<keyword evidence="3" id="KW-0677">Repeat</keyword>
<feature type="domain" description="C2H2-type" evidence="11">
    <location>
        <begin position="76"/>
        <end position="105"/>
    </location>
</feature>
<feature type="domain" description="C2H2-type" evidence="11">
    <location>
        <begin position="304"/>
        <end position="334"/>
    </location>
</feature>
<feature type="domain" description="C2H2-type" evidence="11">
    <location>
        <begin position="167"/>
        <end position="198"/>
    </location>
</feature>
<organism evidence="12">
    <name type="scientific">Rosellinia necatrix</name>
    <name type="common">White root-rot fungus</name>
    <dbReference type="NCBI Taxonomy" id="77044"/>
    <lineage>
        <taxon>Eukaryota</taxon>
        <taxon>Fungi</taxon>
        <taxon>Dikarya</taxon>
        <taxon>Ascomycota</taxon>
        <taxon>Pezizomycotina</taxon>
        <taxon>Sordariomycetes</taxon>
        <taxon>Xylariomycetidae</taxon>
        <taxon>Xylariales</taxon>
        <taxon>Xylariaceae</taxon>
        <taxon>Rosellinia</taxon>
    </lineage>
</organism>
<dbReference type="SUPFAM" id="SSF57667">
    <property type="entry name" value="beta-beta-alpha zinc fingers"/>
    <property type="match status" value="4"/>
</dbReference>
<evidence type="ECO:0000256" key="4">
    <source>
        <dbReference type="ARBA" id="ARBA00022771"/>
    </source>
</evidence>
<dbReference type="FunFam" id="3.30.160.60:FF:000125">
    <property type="entry name" value="Putative zinc finger protein 143"/>
    <property type="match status" value="1"/>
</dbReference>
<keyword evidence="7" id="KW-0804">Transcription</keyword>
<dbReference type="OMA" id="MLTGEGY"/>
<evidence type="ECO:0000256" key="3">
    <source>
        <dbReference type="ARBA" id="ARBA00022737"/>
    </source>
</evidence>